<keyword evidence="2" id="KW-0472">Membrane</keyword>
<gene>
    <name evidence="3" type="ORF">H8S07_11270</name>
</gene>
<name>A0ABR7EX21_9FIRM</name>
<accession>A0ABR7EX21</accession>
<feature type="transmembrane region" description="Helical" evidence="2">
    <location>
        <begin position="34"/>
        <end position="53"/>
    </location>
</feature>
<dbReference type="RefSeq" id="WP_186856030.1">
    <property type="nucleotide sequence ID" value="NZ_JACOOY010000015.1"/>
</dbReference>
<sequence length="218" mass="24369">MKEFKEIETTKENGERKMNMKETSKKAVKKVKTICISLVVGIVIGAVGGINIYNSMTKTEVTNDYISGKLEDVGELATQQVTYSSTEQMEDGSIPFINKKSFLMHYSATLKAGIQMDEVKEKITDKEIIVTIPHAKVLGKPQVDPDSIKFMDEKRAIFNWQTKEDAKKAISLAEKDIENNDDIDTSSLLEKADDHAKELIHKILDGSVGGRKVVVQFK</sequence>
<dbReference type="Pfam" id="PF14014">
    <property type="entry name" value="DUF4230"/>
    <property type="match status" value="1"/>
</dbReference>
<evidence type="ECO:0000313" key="3">
    <source>
        <dbReference type="EMBL" id="MBC5665833.1"/>
    </source>
</evidence>
<organism evidence="3 4">
    <name type="scientific">Dorea hominis</name>
    <dbReference type="NCBI Taxonomy" id="2763040"/>
    <lineage>
        <taxon>Bacteria</taxon>
        <taxon>Bacillati</taxon>
        <taxon>Bacillota</taxon>
        <taxon>Clostridia</taxon>
        <taxon>Lachnospirales</taxon>
        <taxon>Lachnospiraceae</taxon>
        <taxon>Dorea</taxon>
    </lineage>
</organism>
<keyword evidence="4" id="KW-1185">Reference proteome</keyword>
<keyword evidence="2" id="KW-0812">Transmembrane</keyword>
<evidence type="ECO:0000256" key="1">
    <source>
        <dbReference type="SAM" id="MobiDB-lite"/>
    </source>
</evidence>
<dbReference type="Proteomes" id="UP000647235">
    <property type="component" value="Unassembled WGS sequence"/>
</dbReference>
<keyword evidence="2" id="KW-1133">Transmembrane helix</keyword>
<protein>
    <submittedName>
        <fullName evidence="3">DUF4230 domain-containing protein</fullName>
    </submittedName>
</protein>
<evidence type="ECO:0000256" key="2">
    <source>
        <dbReference type="SAM" id="Phobius"/>
    </source>
</evidence>
<evidence type="ECO:0000313" key="4">
    <source>
        <dbReference type="Proteomes" id="UP000647235"/>
    </source>
</evidence>
<dbReference type="InterPro" id="IPR025324">
    <property type="entry name" value="DUF4230"/>
</dbReference>
<feature type="region of interest" description="Disordered" evidence="1">
    <location>
        <begin position="1"/>
        <end position="21"/>
    </location>
</feature>
<dbReference type="EMBL" id="JACOOY010000015">
    <property type="protein sequence ID" value="MBC5665833.1"/>
    <property type="molecule type" value="Genomic_DNA"/>
</dbReference>
<comment type="caution">
    <text evidence="3">The sequence shown here is derived from an EMBL/GenBank/DDBJ whole genome shotgun (WGS) entry which is preliminary data.</text>
</comment>
<proteinExistence type="predicted"/>
<reference evidence="3 4" key="1">
    <citation type="submission" date="2020-08" db="EMBL/GenBank/DDBJ databases">
        <title>Genome public.</title>
        <authorList>
            <person name="Liu C."/>
            <person name="Sun Q."/>
        </authorList>
    </citation>
    <scope>NUCLEOTIDE SEQUENCE [LARGE SCALE GENOMIC DNA]</scope>
    <source>
        <strain evidence="3 4">NSJ-36</strain>
    </source>
</reference>